<feature type="domain" description="CBS" evidence="3">
    <location>
        <begin position="82"/>
        <end position="139"/>
    </location>
</feature>
<dbReference type="CDD" id="cd02205">
    <property type="entry name" value="CBS_pair_SF"/>
    <property type="match status" value="1"/>
</dbReference>
<dbReference type="EMBL" id="SJPT01000002">
    <property type="protein sequence ID" value="TWU24908.1"/>
    <property type="molecule type" value="Genomic_DNA"/>
</dbReference>
<dbReference type="PANTHER" id="PTHR43080:SF26">
    <property type="entry name" value="REGULATORY PROTEIN"/>
    <property type="match status" value="1"/>
</dbReference>
<dbReference type="SUPFAM" id="SSF54631">
    <property type="entry name" value="CBS-domain pair"/>
    <property type="match status" value="3"/>
</dbReference>
<comment type="caution">
    <text evidence="4">The sequence shown here is derived from an EMBL/GenBank/DDBJ whole genome shotgun (WGS) entry which is preliminary data.</text>
</comment>
<evidence type="ECO:0000313" key="5">
    <source>
        <dbReference type="Proteomes" id="UP000316304"/>
    </source>
</evidence>
<dbReference type="InterPro" id="IPR051257">
    <property type="entry name" value="Diverse_CBS-Domain"/>
</dbReference>
<keyword evidence="5" id="KW-1185">Reference proteome</keyword>
<dbReference type="Pfam" id="PF00571">
    <property type="entry name" value="CBS"/>
    <property type="match status" value="4"/>
</dbReference>
<dbReference type="SMART" id="SM00116">
    <property type="entry name" value="CBS"/>
    <property type="match status" value="4"/>
</dbReference>
<dbReference type="PANTHER" id="PTHR43080">
    <property type="entry name" value="CBS DOMAIN-CONTAINING PROTEIN CBSX3, MITOCHONDRIAL"/>
    <property type="match status" value="1"/>
</dbReference>
<evidence type="ECO:0000313" key="4">
    <source>
        <dbReference type="EMBL" id="TWU24908.1"/>
    </source>
</evidence>
<feature type="domain" description="CBS" evidence="3">
    <location>
        <begin position="11"/>
        <end position="67"/>
    </location>
</feature>
<dbReference type="InterPro" id="IPR000644">
    <property type="entry name" value="CBS_dom"/>
</dbReference>
<protein>
    <submittedName>
        <fullName evidence="4">Inosine 5'-monophosphate dehydrogenase</fullName>
    </submittedName>
</protein>
<dbReference type="InterPro" id="IPR046342">
    <property type="entry name" value="CBS_dom_sf"/>
</dbReference>
<evidence type="ECO:0000256" key="1">
    <source>
        <dbReference type="ARBA" id="ARBA00023122"/>
    </source>
</evidence>
<proteinExistence type="predicted"/>
<gene>
    <name evidence="4" type="ORF">Pla52o_12050</name>
</gene>
<dbReference type="Proteomes" id="UP000316304">
    <property type="component" value="Unassembled WGS sequence"/>
</dbReference>
<dbReference type="PROSITE" id="PS51371">
    <property type="entry name" value="CBS"/>
    <property type="match status" value="4"/>
</dbReference>
<name>A0A5C6CKC3_9BACT</name>
<dbReference type="AlphaFoldDB" id="A0A5C6CKC3"/>
<evidence type="ECO:0000259" key="3">
    <source>
        <dbReference type="PROSITE" id="PS51371"/>
    </source>
</evidence>
<feature type="domain" description="CBS" evidence="3">
    <location>
        <begin position="149"/>
        <end position="206"/>
    </location>
</feature>
<evidence type="ECO:0000256" key="2">
    <source>
        <dbReference type="PROSITE-ProRule" id="PRU00703"/>
    </source>
</evidence>
<dbReference type="OrthoDB" id="9790355at2"/>
<organism evidence="4 5">
    <name type="scientific">Novipirellula galeiformis</name>
    <dbReference type="NCBI Taxonomy" id="2528004"/>
    <lineage>
        <taxon>Bacteria</taxon>
        <taxon>Pseudomonadati</taxon>
        <taxon>Planctomycetota</taxon>
        <taxon>Planctomycetia</taxon>
        <taxon>Pirellulales</taxon>
        <taxon>Pirellulaceae</taxon>
        <taxon>Novipirellula</taxon>
    </lineage>
</organism>
<sequence length="312" mass="34893">MIHMKTASDIMRRNLVTLTPNCDVMESVARLLKENISGAPVVDAGGNYVGVFSEKCCMNALTEPVEAAHSDGIHLIRVREFMMCHLVTLDPAIDVFEAIDHLLSRRISGAPVVDKNEQYLGIFSEKTAMRVLIGALHDQMPGTNVHQYMNIDRNRLIDEDDSLLDVAHKFQETPYRRLPVLRGEKLIGQVSRRDVLRAEYRLACEVVTRARENRGSHTLRKAAARRKIGPYMDQAALTASPSTDMLGIAQMFLNSPYRRLPIVDNGKLVGQISRRDLLEVAAAILRPKPKRRGAETLYLSLVSSTAPESIRP</sequence>
<dbReference type="Gene3D" id="3.10.580.10">
    <property type="entry name" value="CBS-domain"/>
    <property type="match status" value="3"/>
</dbReference>
<reference evidence="4 5" key="1">
    <citation type="submission" date="2019-02" db="EMBL/GenBank/DDBJ databases">
        <title>Deep-cultivation of Planctomycetes and their phenomic and genomic characterization uncovers novel biology.</title>
        <authorList>
            <person name="Wiegand S."/>
            <person name="Jogler M."/>
            <person name="Boedeker C."/>
            <person name="Pinto D."/>
            <person name="Vollmers J."/>
            <person name="Rivas-Marin E."/>
            <person name="Kohn T."/>
            <person name="Peeters S.H."/>
            <person name="Heuer A."/>
            <person name="Rast P."/>
            <person name="Oberbeckmann S."/>
            <person name="Bunk B."/>
            <person name="Jeske O."/>
            <person name="Meyerdierks A."/>
            <person name="Storesund J.E."/>
            <person name="Kallscheuer N."/>
            <person name="Luecker S."/>
            <person name="Lage O.M."/>
            <person name="Pohl T."/>
            <person name="Merkel B.J."/>
            <person name="Hornburger P."/>
            <person name="Mueller R.-W."/>
            <person name="Bruemmer F."/>
            <person name="Labrenz M."/>
            <person name="Spormann A.M."/>
            <person name="Op Den Camp H."/>
            <person name="Overmann J."/>
            <person name="Amann R."/>
            <person name="Jetten M.S.M."/>
            <person name="Mascher T."/>
            <person name="Medema M.H."/>
            <person name="Devos D.P."/>
            <person name="Kaster A.-K."/>
            <person name="Ovreas L."/>
            <person name="Rohde M."/>
            <person name="Galperin M.Y."/>
            <person name="Jogler C."/>
        </authorList>
    </citation>
    <scope>NUCLEOTIDE SEQUENCE [LARGE SCALE GENOMIC DNA]</scope>
    <source>
        <strain evidence="4 5">Pla52o</strain>
    </source>
</reference>
<feature type="domain" description="CBS" evidence="3">
    <location>
        <begin position="232"/>
        <end position="290"/>
    </location>
</feature>
<accession>A0A5C6CKC3</accession>
<keyword evidence="1 2" id="KW-0129">CBS domain</keyword>